<dbReference type="EMBL" id="KV425576">
    <property type="protein sequence ID" value="KZT24706.1"/>
    <property type="molecule type" value="Genomic_DNA"/>
</dbReference>
<feature type="compositionally biased region" description="Basic and acidic residues" evidence="1">
    <location>
        <begin position="183"/>
        <end position="192"/>
    </location>
</feature>
<dbReference type="InterPro" id="IPR001810">
    <property type="entry name" value="F-box_dom"/>
</dbReference>
<feature type="compositionally biased region" description="Gly residues" evidence="1">
    <location>
        <begin position="225"/>
        <end position="236"/>
    </location>
</feature>
<evidence type="ECO:0000256" key="1">
    <source>
        <dbReference type="SAM" id="MobiDB-lite"/>
    </source>
</evidence>
<dbReference type="STRING" id="1314782.A0A165S5Q1"/>
<evidence type="ECO:0000313" key="4">
    <source>
        <dbReference type="Proteomes" id="UP000076761"/>
    </source>
</evidence>
<dbReference type="Gene3D" id="1.20.1280.50">
    <property type="match status" value="1"/>
</dbReference>
<dbReference type="Pfam" id="PF12937">
    <property type="entry name" value="F-box-like"/>
    <property type="match status" value="1"/>
</dbReference>
<protein>
    <recommendedName>
        <fullName evidence="2">F-box domain-containing protein</fullName>
    </recommendedName>
</protein>
<evidence type="ECO:0000259" key="2">
    <source>
        <dbReference type="PROSITE" id="PS50181"/>
    </source>
</evidence>
<feature type="compositionally biased region" description="Low complexity" evidence="1">
    <location>
        <begin position="45"/>
        <end position="59"/>
    </location>
</feature>
<reference evidence="3 4" key="1">
    <citation type="journal article" date="2016" name="Mol. Biol. Evol.">
        <title>Comparative Genomics of Early-Diverging Mushroom-Forming Fungi Provides Insights into the Origins of Lignocellulose Decay Capabilities.</title>
        <authorList>
            <person name="Nagy L.G."/>
            <person name="Riley R."/>
            <person name="Tritt A."/>
            <person name="Adam C."/>
            <person name="Daum C."/>
            <person name="Floudas D."/>
            <person name="Sun H."/>
            <person name="Yadav J.S."/>
            <person name="Pangilinan J."/>
            <person name="Larsson K.H."/>
            <person name="Matsuura K."/>
            <person name="Barry K."/>
            <person name="Labutti K."/>
            <person name="Kuo R."/>
            <person name="Ohm R.A."/>
            <person name="Bhattacharya S.S."/>
            <person name="Shirouzu T."/>
            <person name="Yoshinaga Y."/>
            <person name="Martin F.M."/>
            <person name="Grigoriev I.V."/>
            <person name="Hibbett D.S."/>
        </authorList>
    </citation>
    <scope>NUCLEOTIDE SEQUENCE [LARGE SCALE GENOMIC DNA]</scope>
    <source>
        <strain evidence="3 4">HHB14362 ss-1</strain>
    </source>
</reference>
<gene>
    <name evidence="3" type="ORF">NEOLEDRAFT_1066692</name>
</gene>
<dbReference type="SMART" id="SM00256">
    <property type="entry name" value="FBOX"/>
    <property type="match status" value="1"/>
</dbReference>
<dbReference type="PROSITE" id="PS50181">
    <property type="entry name" value="FBOX"/>
    <property type="match status" value="1"/>
</dbReference>
<keyword evidence="4" id="KW-1185">Reference proteome</keyword>
<organism evidence="3 4">
    <name type="scientific">Neolentinus lepideus HHB14362 ss-1</name>
    <dbReference type="NCBI Taxonomy" id="1314782"/>
    <lineage>
        <taxon>Eukaryota</taxon>
        <taxon>Fungi</taxon>
        <taxon>Dikarya</taxon>
        <taxon>Basidiomycota</taxon>
        <taxon>Agaricomycotina</taxon>
        <taxon>Agaricomycetes</taxon>
        <taxon>Gloeophyllales</taxon>
        <taxon>Gloeophyllaceae</taxon>
        <taxon>Neolentinus</taxon>
    </lineage>
</organism>
<name>A0A165S5Q1_9AGAM</name>
<feature type="region of interest" description="Disordered" evidence="1">
    <location>
        <begin position="17"/>
        <end position="76"/>
    </location>
</feature>
<dbReference type="CDD" id="cd09917">
    <property type="entry name" value="F-box_SF"/>
    <property type="match status" value="1"/>
</dbReference>
<feature type="domain" description="F-box" evidence="2">
    <location>
        <begin position="73"/>
        <end position="123"/>
    </location>
</feature>
<dbReference type="OrthoDB" id="6419443at2759"/>
<dbReference type="InParanoid" id="A0A165S5Q1"/>
<feature type="compositionally biased region" description="Polar residues" evidence="1">
    <location>
        <begin position="164"/>
        <end position="178"/>
    </location>
</feature>
<sequence>MSLLQDVLTESISKKLGLAQADQDNHDSDDEYVNVMSGPATPITGSRPSSRPQSPAPGGHRSRLLIGSQKPSTDPLRAFPTDVSQRIFGHLSIRDLARCSRVSRKWNKSQTLNYIWFQHYRKENFHDESLPPGKWTKRESKQNWRHTYAQTIPNREPPPLGPLNPSSRRGSGYSTPSGYITPKEMREEKWAAEADAVSRPNKVEMRELYKDLGGRKSKQKAKLGSMGGARNKGGLGDENEEI</sequence>
<accession>A0A165S5Q1</accession>
<feature type="region of interest" description="Disordered" evidence="1">
    <location>
        <begin position="149"/>
        <end position="242"/>
    </location>
</feature>
<dbReference type="SUPFAM" id="SSF81383">
    <property type="entry name" value="F-box domain"/>
    <property type="match status" value="1"/>
</dbReference>
<dbReference type="Proteomes" id="UP000076761">
    <property type="component" value="Unassembled WGS sequence"/>
</dbReference>
<proteinExistence type="predicted"/>
<dbReference type="InterPro" id="IPR036047">
    <property type="entry name" value="F-box-like_dom_sf"/>
</dbReference>
<feature type="compositionally biased region" description="Basic and acidic residues" evidence="1">
    <location>
        <begin position="201"/>
        <end position="214"/>
    </location>
</feature>
<evidence type="ECO:0000313" key="3">
    <source>
        <dbReference type="EMBL" id="KZT24706.1"/>
    </source>
</evidence>
<dbReference type="AlphaFoldDB" id="A0A165S5Q1"/>